<comment type="caution">
    <text evidence="2">The sequence shown here is derived from an EMBL/GenBank/DDBJ whole genome shotgun (WGS) entry which is preliminary data.</text>
</comment>
<dbReference type="AlphaFoldDB" id="A0A445INJ3"/>
<evidence type="ECO:0000256" key="1">
    <source>
        <dbReference type="SAM" id="Phobius"/>
    </source>
</evidence>
<accession>A0A445INJ3</accession>
<keyword evidence="1" id="KW-0812">Transmembrane</keyword>
<organism evidence="2 3">
    <name type="scientific">Glycine soja</name>
    <name type="common">Wild soybean</name>
    <dbReference type="NCBI Taxonomy" id="3848"/>
    <lineage>
        <taxon>Eukaryota</taxon>
        <taxon>Viridiplantae</taxon>
        <taxon>Streptophyta</taxon>
        <taxon>Embryophyta</taxon>
        <taxon>Tracheophyta</taxon>
        <taxon>Spermatophyta</taxon>
        <taxon>Magnoliopsida</taxon>
        <taxon>eudicotyledons</taxon>
        <taxon>Gunneridae</taxon>
        <taxon>Pentapetalae</taxon>
        <taxon>rosids</taxon>
        <taxon>fabids</taxon>
        <taxon>Fabales</taxon>
        <taxon>Fabaceae</taxon>
        <taxon>Papilionoideae</taxon>
        <taxon>50 kb inversion clade</taxon>
        <taxon>NPAAA clade</taxon>
        <taxon>indigoferoid/millettioid clade</taxon>
        <taxon>Phaseoleae</taxon>
        <taxon>Glycine</taxon>
        <taxon>Glycine subgen. Soja</taxon>
    </lineage>
</organism>
<sequence length="66" mass="7640">MICYVYLSLLYSSCICNTTCMKALLYLIFFFLSFCSIGFLVYCIDYVQLAWPGKKKNKKSLLVSLN</sequence>
<dbReference type="Proteomes" id="UP000289340">
    <property type="component" value="Chromosome 10"/>
</dbReference>
<name>A0A445INJ3_GLYSO</name>
<evidence type="ECO:0000313" key="2">
    <source>
        <dbReference type="EMBL" id="RZB87584.1"/>
    </source>
</evidence>
<proteinExistence type="predicted"/>
<dbReference type="EMBL" id="QZWG01000010">
    <property type="protein sequence ID" value="RZB87584.1"/>
    <property type="molecule type" value="Genomic_DNA"/>
</dbReference>
<keyword evidence="1" id="KW-1133">Transmembrane helix</keyword>
<keyword evidence="1" id="KW-0472">Membrane</keyword>
<gene>
    <name evidence="2" type="ORF">D0Y65_027263</name>
</gene>
<keyword evidence="3" id="KW-1185">Reference proteome</keyword>
<evidence type="ECO:0000313" key="3">
    <source>
        <dbReference type="Proteomes" id="UP000289340"/>
    </source>
</evidence>
<reference evidence="2 3" key="1">
    <citation type="submission" date="2018-09" db="EMBL/GenBank/DDBJ databases">
        <title>A high-quality reference genome of wild soybean provides a powerful tool to mine soybean genomes.</title>
        <authorList>
            <person name="Xie M."/>
            <person name="Chung C.Y.L."/>
            <person name="Li M.-W."/>
            <person name="Wong F.-L."/>
            <person name="Chan T.-F."/>
            <person name="Lam H.-M."/>
        </authorList>
    </citation>
    <scope>NUCLEOTIDE SEQUENCE [LARGE SCALE GENOMIC DNA]</scope>
    <source>
        <strain evidence="3">cv. W05</strain>
        <tissue evidence="2">Hypocotyl of etiolated seedlings</tissue>
    </source>
</reference>
<feature type="transmembrane region" description="Helical" evidence="1">
    <location>
        <begin position="24"/>
        <end position="49"/>
    </location>
</feature>
<protein>
    <submittedName>
        <fullName evidence="2">Uncharacterized protein</fullName>
    </submittedName>
</protein>